<evidence type="ECO:0000259" key="8">
    <source>
        <dbReference type="PROSITE" id="PS50089"/>
    </source>
</evidence>
<keyword evidence="10" id="KW-1185">Reference proteome</keyword>
<comment type="catalytic activity">
    <reaction evidence="1">
        <text>S-ubiquitinyl-[E2 ubiquitin-conjugating enzyme]-L-cysteine + [acceptor protein]-L-lysine = [E2 ubiquitin-conjugating enzyme]-L-cysteine + N(6)-ubiquitinyl-[acceptor protein]-L-lysine.</text>
        <dbReference type="EC" id="2.3.2.27"/>
    </reaction>
</comment>
<name>A0AAW1IKQ5_SAPOF</name>
<accession>A0AAW1IKQ5</accession>
<reference evidence="9" key="1">
    <citation type="submission" date="2024-03" db="EMBL/GenBank/DDBJ databases">
        <title>WGS assembly of Saponaria officinalis var. Norfolk2.</title>
        <authorList>
            <person name="Jenkins J."/>
            <person name="Shu S."/>
            <person name="Grimwood J."/>
            <person name="Barry K."/>
            <person name="Goodstein D."/>
            <person name="Schmutz J."/>
            <person name="Leebens-Mack J."/>
            <person name="Osbourn A."/>
        </authorList>
    </citation>
    <scope>NUCLEOTIDE SEQUENCE [LARGE SCALE GENOMIC DNA]</scope>
    <source>
        <strain evidence="9">JIC</strain>
    </source>
</reference>
<dbReference type="Pfam" id="PF13639">
    <property type="entry name" value="zf-RING_2"/>
    <property type="match status" value="1"/>
</dbReference>
<feature type="region of interest" description="Disordered" evidence="7">
    <location>
        <begin position="252"/>
        <end position="276"/>
    </location>
</feature>
<feature type="compositionally biased region" description="Basic and acidic residues" evidence="7">
    <location>
        <begin position="252"/>
        <end position="265"/>
    </location>
</feature>
<evidence type="ECO:0000313" key="9">
    <source>
        <dbReference type="EMBL" id="KAK9690197.1"/>
    </source>
</evidence>
<evidence type="ECO:0000256" key="6">
    <source>
        <dbReference type="PROSITE-ProRule" id="PRU00175"/>
    </source>
</evidence>
<comment type="caution">
    <text evidence="9">The sequence shown here is derived from an EMBL/GenBank/DDBJ whole genome shotgun (WGS) entry which is preliminary data.</text>
</comment>
<keyword evidence="3" id="KW-0479">Metal-binding</keyword>
<evidence type="ECO:0000256" key="7">
    <source>
        <dbReference type="SAM" id="MobiDB-lite"/>
    </source>
</evidence>
<dbReference type="PANTHER" id="PTHR15710:SF243">
    <property type="entry name" value="E3 UBIQUITIN-PROTEIN LIGASE PRAJA-2 ISOFORM X1"/>
    <property type="match status" value="1"/>
</dbReference>
<evidence type="ECO:0000313" key="10">
    <source>
        <dbReference type="Proteomes" id="UP001443914"/>
    </source>
</evidence>
<dbReference type="PANTHER" id="PTHR15710">
    <property type="entry name" value="E3 UBIQUITIN-PROTEIN LIGASE PRAJA"/>
    <property type="match status" value="1"/>
</dbReference>
<feature type="domain" description="RING-type" evidence="8">
    <location>
        <begin position="238"/>
        <end position="313"/>
    </location>
</feature>
<evidence type="ECO:0000256" key="2">
    <source>
        <dbReference type="ARBA" id="ARBA00012483"/>
    </source>
</evidence>
<dbReference type="AlphaFoldDB" id="A0AAW1IKQ5"/>
<dbReference type="EMBL" id="JBDFQZ010000009">
    <property type="protein sequence ID" value="KAK9690197.1"/>
    <property type="molecule type" value="Genomic_DNA"/>
</dbReference>
<dbReference type="InterPro" id="IPR001841">
    <property type="entry name" value="Znf_RING"/>
</dbReference>
<dbReference type="GO" id="GO:0008270">
    <property type="term" value="F:zinc ion binding"/>
    <property type="evidence" value="ECO:0007669"/>
    <property type="project" value="UniProtKB-KW"/>
</dbReference>
<organism evidence="9 10">
    <name type="scientific">Saponaria officinalis</name>
    <name type="common">Common soapwort</name>
    <name type="synonym">Lychnis saponaria</name>
    <dbReference type="NCBI Taxonomy" id="3572"/>
    <lineage>
        <taxon>Eukaryota</taxon>
        <taxon>Viridiplantae</taxon>
        <taxon>Streptophyta</taxon>
        <taxon>Embryophyta</taxon>
        <taxon>Tracheophyta</taxon>
        <taxon>Spermatophyta</taxon>
        <taxon>Magnoliopsida</taxon>
        <taxon>eudicotyledons</taxon>
        <taxon>Gunneridae</taxon>
        <taxon>Pentapetalae</taxon>
        <taxon>Caryophyllales</taxon>
        <taxon>Caryophyllaceae</taxon>
        <taxon>Caryophylleae</taxon>
        <taxon>Saponaria</taxon>
    </lineage>
</organism>
<dbReference type="EC" id="2.3.2.27" evidence="2"/>
<sequence>MEEKKEIVIPCEHLPWDDWKFAKRVVLFHVGYVEFERVIDCESKSAACTLFREIRSSTDYFHLEQDTRNPVDCQECKANIVHYLTNVISHPHPNLVMADMCTRFDKFLHHGTPNPEVIPYCCWMRAANKDLRPRRGLTTLRSIRTRATRMCLNKLAYLCGDTCLKTDTEEKEYPVVEDVCYQIQNYTERHCLSRRDNMREWRVSWLGIRAPRPHHPRLFNLNLTKVDQQNQEVVAFTCPICLQGQVKKLEDSRKEVGEKRKRDDYSTSSNKKKRSDVETMEDIVKLPCQHIYHGSCINQWLQDARHDTCPMCRFKLLNTPACTAWVYHQISSLGDFTVFKHIHQRLSNDKLALARSRLSKGIKW</sequence>
<dbReference type="InterPro" id="IPR013083">
    <property type="entry name" value="Znf_RING/FYVE/PHD"/>
</dbReference>
<dbReference type="GO" id="GO:0061630">
    <property type="term" value="F:ubiquitin protein ligase activity"/>
    <property type="evidence" value="ECO:0007669"/>
    <property type="project" value="UniProtKB-EC"/>
</dbReference>
<dbReference type="PROSITE" id="PS50089">
    <property type="entry name" value="ZF_RING_2"/>
    <property type="match status" value="1"/>
</dbReference>
<evidence type="ECO:0000256" key="4">
    <source>
        <dbReference type="ARBA" id="ARBA00022771"/>
    </source>
</evidence>
<proteinExistence type="predicted"/>
<evidence type="ECO:0000256" key="3">
    <source>
        <dbReference type="ARBA" id="ARBA00022723"/>
    </source>
</evidence>
<gene>
    <name evidence="9" type="ORF">RND81_09G110900</name>
</gene>
<dbReference type="GO" id="GO:0005737">
    <property type="term" value="C:cytoplasm"/>
    <property type="evidence" value="ECO:0007669"/>
    <property type="project" value="TreeGrafter"/>
</dbReference>
<dbReference type="Proteomes" id="UP001443914">
    <property type="component" value="Unassembled WGS sequence"/>
</dbReference>
<keyword evidence="4 6" id="KW-0863">Zinc-finger</keyword>
<keyword evidence="5" id="KW-0862">Zinc</keyword>
<evidence type="ECO:0000256" key="1">
    <source>
        <dbReference type="ARBA" id="ARBA00000900"/>
    </source>
</evidence>
<dbReference type="GO" id="GO:0016567">
    <property type="term" value="P:protein ubiquitination"/>
    <property type="evidence" value="ECO:0007669"/>
    <property type="project" value="TreeGrafter"/>
</dbReference>
<dbReference type="SMART" id="SM00184">
    <property type="entry name" value="RING"/>
    <property type="match status" value="1"/>
</dbReference>
<protein>
    <recommendedName>
        <fullName evidence="2">RING-type E3 ubiquitin transferase</fullName>
        <ecNumber evidence="2">2.3.2.27</ecNumber>
    </recommendedName>
</protein>
<evidence type="ECO:0000256" key="5">
    <source>
        <dbReference type="ARBA" id="ARBA00022833"/>
    </source>
</evidence>
<dbReference type="Gene3D" id="3.30.40.10">
    <property type="entry name" value="Zinc/RING finger domain, C3HC4 (zinc finger)"/>
    <property type="match status" value="1"/>
</dbReference>
<dbReference type="SUPFAM" id="SSF57850">
    <property type="entry name" value="RING/U-box"/>
    <property type="match status" value="1"/>
</dbReference>